<feature type="transmembrane region" description="Helical" evidence="1">
    <location>
        <begin position="13"/>
        <end position="37"/>
    </location>
</feature>
<gene>
    <name evidence="2" type="ORF">LEP1GSC194_1740</name>
</gene>
<evidence type="ECO:0000313" key="2">
    <source>
        <dbReference type="EMBL" id="EMJ93663.1"/>
    </source>
</evidence>
<sequence>MIISEIEKTMNSFFLRGFSILAFCFSSIDCGVALTSGRTIKIPLKRKYLDSTYSKEKQRTFMDSTSVCSTLLDTI</sequence>
<evidence type="ECO:0000313" key="3">
    <source>
        <dbReference type="Proteomes" id="UP000011988"/>
    </source>
</evidence>
<evidence type="ECO:0000256" key="1">
    <source>
        <dbReference type="SAM" id="Phobius"/>
    </source>
</evidence>
<name>M6CXH5_9LEPT</name>
<keyword evidence="1" id="KW-0812">Transmembrane</keyword>
<dbReference type="AlphaFoldDB" id="M6CXH5"/>
<dbReference type="EMBL" id="ANIK01000064">
    <property type="protein sequence ID" value="EMJ93663.1"/>
    <property type="molecule type" value="Genomic_DNA"/>
</dbReference>
<reference evidence="2 3" key="1">
    <citation type="submission" date="2013-01" db="EMBL/GenBank/DDBJ databases">
        <authorList>
            <person name="Harkins D.M."/>
            <person name="Durkin A.S."/>
            <person name="Brinkac L.M."/>
            <person name="Haft D.H."/>
            <person name="Selengut J.D."/>
            <person name="Sanka R."/>
            <person name="DePew J."/>
            <person name="Purushe J."/>
            <person name="Galloway R.L."/>
            <person name="Vinetz J.M."/>
            <person name="Sutton G.G."/>
            <person name="Nierman W.C."/>
            <person name="Fouts D.E."/>
        </authorList>
    </citation>
    <scope>NUCLEOTIDE SEQUENCE [LARGE SCALE GENOMIC DNA]</scope>
    <source>
        <strain evidence="2 3">79601</strain>
    </source>
</reference>
<accession>M6CXH5</accession>
<comment type="caution">
    <text evidence="2">The sequence shown here is derived from an EMBL/GenBank/DDBJ whole genome shotgun (WGS) entry which is preliminary data.</text>
</comment>
<proteinExistence type="predicted"/>
<dbReference type="Proteomes" id="UP000011988">
    <property type="component" value="Unassembled WGS sequence"/>
</dbReference>
<organism evidence="2 3">
    <name type="scientific">Leptospira alstonii serovar Sichuan str. 79601</name>
    <dbReference type="NCBI Taxonomy" id="1218565"/>
    <lineage>
        <taxon>Bacteria</taxon>
        <taxon>Pseudomonadati</taxon>
        <taxon>Spirochaetota</taxon>
        <taxon>Spirochaetia</taxon>
        <taxon>Leptospirales</taxon>
        <taxon>Leptospiraceae</taxon>
        <taxon>Leptospira</taxon>
    </lineage>
</organism>
<keyword evidence="1" id="KW-1133">Transmembrane helix</keyword>
<keyword evidence="1" id="KW-0472">Membrane</keyword>
<protein>
    <submittedName>
        <fullName evidence="2">Uncharacterized protein</fullName>
    </submittedName>
</protein>